<feature type="transmembrane region" description="Helical" evidence="2">
    <location>
        <begin position="184"/>
        <end position="201"/>
    </location>
</feature>
<keyword evidence="5" id="KW-1185">Reference proteome</keyword>
<organism evidence="4 5">
    <name type="scientific">Paractinoplanes aksuensis</name>
    <dbReference type="NCBI Taxonomy" id="2939490"/>
    <lineage>
        <taxon>Bacteria</taxon>
        <taxon>Bacillati</taxon>
        <taxon>Actinomycetota</taxon>
        <taxon>Actinomycetes</taxon>
        <taxon>Micromonosporales</taxon>
        <taxon>Micromonosporaceae</taxon>
        <taxon>Paractinoplanes</taxon>
    </lineage>
</organism>
<evidence type="ECO:0000313" key="4">
    <source>
        <dbReference type="EMBL" id="MCO8273792.1"/>
    </source>
</evidence>
<dbReference type="GO" id="GO:0016746">
    <property type="term" value="F:acyltransferase activity"/>
    <property type="evidence" value="ECO:0007669"/>
    <property type="project" value="UniProtKB-KW"/>
</dbReference>
<evidence type="ECO:0000313" key="5">
    <source>
        <dbReference type="Proteomes" id="UP001523369"/>
    </source>
</evidence>
<evidence type="ECO:0000256" key="1">
    <source>
        <dbReference type="SAM" id="MobiDB-lite"/>
    </source>
</evidence>
<evidence type="ECO:0000256" key="2">
    <source>
        <dbReference type="SAM" id="Phobius"/>
    </source>
</evidence>
<sequence>MSWTTRIAAATPAHRDRTIDALRAVAIAGVILGHWLVSAVVSDPGRPAAWHGASPLQDSPALIPATWVLQTLGLFFFAGGYSAALSIRGKAYRPWLTTRLTRLARPVAVFAAVWVPAMLLLQVTGAPDSTRHVVRSLITHPLWFLLVYLVLTVVTPLLRRRLWLLAPLVAIVAVSDLYRLNGLVAPIGWAVPYLLGMALAEGRLPRRIGVILAPAGVVAGVVLVVGLGYPASAVGVPGDGWSNLNPPTLFALALAAAQIGLFLLLRPRLAQWLRRPVVWAPVALLNLAAMTLFCWHQSALLLVTFGGLLVGPLPGLLDAPTGAWPLYRLLWLPVFALVLLGLWSLFHRWETGPTVKSRTQTGPASPRVGPVQDVDAGGETQKVAVGDGER</sequence>
<dbReference type="EMBL" id="JAMYJR010000027">
    <property type="protein sequence ID" value="MCO8273792.1"/>
    <property type="molecule type" value="Genomic_DNA"/>
</dbReference>
<feature type="domain" description="Acyltransferase 3" evidence="3">
    <location>
        <begin position="19"/>
        <end position="345"/>
    </location>
</feature>
<keyword evidence="4" id="KW-0012">Acyltransferase</keyword>
<feature type="compositionally biased region" description="Polar residues" evidence="1">
    <location>
        <begin position="354"/>
        <end position="363"/>
    </location>
</feature>
<dbReference type="InterPro" id="IPR002656">
    <property type="entry name" value="Acyl_transf_3_dom"/>
</dbReference>
<name>A0ABT1DSH6_9ACTN</name>
<feature type="transmembrane region" description="Helical" evidence="2">
    <location>
        <begin position="61"/>
        <end position="87"/>
    </location>
</feature>
<feature type="region of interest" description="Disordered" evidence="1">
    <location>
        <begin position="354"/>
        <end position="390"/>
    </location>
</feature>
<dbReference type="Proteomes" id="UP001523369">
    <property type="component" value="Unassembled WGS sequence"/>
</dbReference>
<accession>A0ABT1DSH6</accession>
<evidence type="ECO:0000259" key="3">
    <source>
        <dbReference type="Pfam" id="PF01757"/>
    </source>
</evidence>
<proteinExistence type="predicted"/>
<feature type="transmembrane region" description="Helical" evidence="2">
    <location>
        <begin position="21"/>
        <end position="41"/>
    </location>
</feature>
<gene>
    <name evidence="4" type="ORF">M1L60_24650</name>
</gene>
<keyword evidence="2" id="KW-1133">Transmembrane helix</keyword>
<dbReference type="Pfam" id="PF01757">
    <property type="entry name" value="Acyl_transf_3"/>
    <property type="match status" value="1"/>
</dbReference>
<feature type="transmembrane region" description="Helical" evidence="2">
    <location>
        <begin position="249"/>
        <end position="265"/>
    </location>
</feature>
<comment type="caution">
    <text evidence="4">The sequence shown here is derived from an EMBL/GenBank/DDBJ whole genome shotgun (WGS) entry which is preliminary data.</text>
</comment>
<keyword evidence="4" id="KW-0808">Transferase</keyword>
<feature type="transmembrane region" description="Helical" evidence="2">
    <location>
        <begin position="162"/>
        <end position="178"/>
    </location>
</feature>
<feature type="transmembrane region" description="Helical" evidence="2">
    <location>
        <begin position="208"/>
        <end position="229"/>
    </location>
</feature>
<protein>
    <submittedName>
        <fullName evidence="4">Acyltransferase</fullName>
    </submittedName>
</protein>
<keyword evidence="2" id="KW-0472">Membrane</keyword>
<reference evidence="4 5" key="1">
    <citation type="submission" date="2022-06" db="EMBL/GenBank/DDBJ databases">
        <title>New Species of the Genus Actinoplanes, ActinopZanes ferrugineus.</title>
        <authorList>
            <person name="Ding P."/>
        </authorList>
    </citation>
    <scope>NUCLEOTIDE SEQUENCE [LARGE SCALE GENOMIC DNA]</scope>
    <source>
        <strain evidence="4 5">TRM88003</strain>
    </source>
</reference>
<keyword evidence="2" id="KW-0812">Transmembrane</keyword>
<feature type="transmembrane region" description="Helical" evidence="2">
    <location>
        <begin position="107"/>
        <end position="125"/>
    </location>
</feature>
<dbReference type="RefSeq" id="WP_253239871.1">
    <property type="nucleotide sequence ID" value="NZ_JAMYJR010000027.1"/>
</dbReference>
<feature type="transmembrane region" description="Helical" evidence="2">
    <location>
        <begin position="329"/>
        <end position="346"/>
    </location>
</feature>
<feature type="transmembrane region" description="Helical" evidence="2">
    <location>
        <begin position="277"/>
        <end position="293"/>
    </location>
</feature>
<feature type="transmembrane region" description="Helical" evidence="2">
    <location>
        <begin position="137"/>
        <end position="155"/>
    </location>
</feature>